<dbReference type="AlphaFoldDB" id="A0A9W7C1Y6"/>
<feature type="compositionally biased region" description="Basic residues" evidence="7">
    <location>
        <begin position="480"/>
        <end position="501"/>
    </location>
</feature>
<sequence>MTIVGLGNRIFGKLQTIPMHDYPFFNSLLSVFVYVPVCFAYIIPMQLSGRLDPEQLLIPKYKFAIMGGLDSIAGVMSTFSLNYIPNASLVVLLGQASIPISMGISRVFLKAKYSASQYSGALVVILGIIIVLIPEFSSKKSPQESQGTNQNFWILIQVLSIVPSVFSSVYKEKALGDVDIDVTYLNGWVAFYQLCFCIPLAVPSAWASGLKVEEIPRNMYDGGRCALGYSFSFVSDTTDEFMYHDCSIAPFYVTSYLVFNLSLNILIVLVLKHGSAAILAMSSTILVPIGNFAFSLDFIPGHKPQRPSDLAGLVVIMLGLFIFRYFEQFYTNCTSTTLERSQSKVDIIAEKIGAQRSAAFVALSGPGTGVDRPIGEAQLANNIAQQKRRLNLLRSPAQIRGSLLLKLGVKPSPNMYGGVGVGPVGRSPALISDRMLARMEGKGKGKGKGMEKGVVRANSMSPRLEVEGGGGGGGGGSGGKGRRGKRGGKGKNRSRGGKKKGKGEGDV</sequence>
<keyword evidence="3" id="KW-0813">Transport</keyword>
<feature type="transmembrane region" description="Helical" evidence="8">
    <location>
        <begin position="23"/>
        <end position="43"/>
    </location>
</feature>
<dbReference type="PANTHER" id="PTHR31326">
    <property type="entry name" value="PROTEIN CLT2, CHLOROPLASTIC"/>
    <property type="match status" value="1"/>
</dbReference>
<feature type="transmembrane region" description="Helical" evidence="8">
    <location>
        <begin position="190"/>
        <end position="210"/>
    </location>
</feature>
<evidence type="ECO:0000256" key="4">
    <source>
        <dbReference type="ARBA" id="ARBA00022692"/>
    </source>
</evidence>
<evidence type="ECO:0000313" key="9">
    <source>
        <dbReference type="EMBL" id="GMH98220.1"/>
    </source>
</evidence>
<feature type="compositionally biased region" description="Basic and acidic residues" evidence="7">
    <location>
        <begin position="441"/>
        <end position="454"/>
    </location>
</feature>
<protein>
    <submittedName>
        <fullName evidence="9">Uncharacterized protein</fullName>
    </submittedName>
</protein>
<dbReference type="InterPro" id="IPR013936">
    <property type="entry name" value="CRT-like"/>
</dbReference>
<comment type="subcellular location">
    <subcellularLocation>
        <location evidence="1">Membrane</location>
        <topology evidence="1">Multi-pass membrane protein</topology>
    </subcellularLocation>
</comment>
<keyword evidence="6 8" id="KW-0472">Membrane</keyword>
<name>A0A9W7C1Y6_9STRA</name>
<evidence type="ECO:0000256" key="1">
    <source>
        <dbReference type="ARBA" id="ARBA00004141"/>
    </source>
</evidence>
<feature type="compositionally biased region" description="Gly residues" evidence="7">
    <location>
        <begin position="467"/>
        <end position="479"/>
    </location>
</feature>
<keyword evidence="4 8" id="KW-0812">Transmembrane</keyword>
<evidence type="ECO:0000256" key="7">
    <source>
        <dbReference type="SAM" id="MobiDB-lite"/>
    </source>
</evidence>
<gene>
    <name evidence="9" type="ORF">TrST_g3733</name>
</gene>
<dbReference type="Proteomes" id="UP001165085">
    <property type="component" value="Unassembled WGS sequence"/>
</dbReference>
<comment type="similarity">
    <text evidence="2">Belongs to the CRT-like transporter family.</text>
</comment>
<evidence type="ECO:0000256" key="8">
    <source>
        <dbReference type="SAM" id="Phobius"/>
    </source>
</evidence>
<reference evidence="10" key="1">
    <citation type="journal article" date="2023" name="Commun. Biol.">
        <title>Genome analysis of Parmales, the sister group of diatoms, reveals the evolutionary specialization of diatoms from phago-mixotrophs to photoautotrophs.</title>
        <authorList>
            <person name="Ban H."/>
            <person name="Sato S."/>
            <person name="Yoshikawa S."/>
            <person name="Yamada K."/>
            <person name="Nakamura Y."/>
            <person name="Ichinomiya M."/>
            <person name="Sato N."/>
            <person name="Blanc-Mathieu R."/>
            <person name="Endo H."/>
            <person name="Kuwata A."/>
            <person name="Ogata H."/>
        </authorList>
    </citation>
    <scope>NUCLEOTIDE SEQUENCE [LARGE SCALE GENOMIC DNA]</scope>
    <source>
        <strain evidence="10">NIES 3701</strain>
    </source>
</reference>
<dbReference type="SUPFAM" id="SSF103481">
    <property type="entry name" value="Multidrug resistance efflux transporter EmrE"/>
    <property type="match status" value="1"/>
</dbReference>
<organism evidence="9 10">
    <name type="scientific">Triparma strigata</name>
    <dbReference type="NCBI Taxonomy" id="1606541"/>
    <lineage>
        <taxon>Eukaryota</taxon>
        <taxon>Sar</taxon>
        <taxon>Stramenopiles</taxon>
        <taxon>Ochrophyta</taxon>
        <taxon>Bolidophyceae</taxon>
        <taxon>Parmales</taxon>
        <taxon>Triparmaceae</taxon>
        <taxon>Triparma</taxon>
    </lineage>
</organism>
<evidence type="ECO:0000313" key="10">
    <source>
        <dbReference type="Proteomes" id="UP001165085"/>
    </source>
</evidence>
<dbReference type="PANTHER" id="PTHR31326:SF1">
    <property type="entry name" value="PROTEIN CLT2, CHLOROPLASTIC"/>
    <property type="match status" value="1"/>
</dbReference>
<evidence type="ECO:0000256" key="3">
    <source>
        <dbReference type="ARBA" id="ARBA00022448"/>
    </source>
</evidence>
<feature type="transmembrane region" description="Helical" evidence="8">
    <location>
        <begin position="251"/>
        <end position="271"/>
    </location>
</feature>
<accession>A0A9W7C1Y6</accession>
<keyword evidence="5 8" id="KW-1133">Transmembrane helix</keyword>
<feature type="transmembrane region" description="Helical" evidence="8">
    <location>
        <begin position="277"/>
        <end position="298"/>
    </location>
</feature>
<dbReference type="OrthoDB" id="416555at2759"/>
<feature type="transmembrane region" description="Helical" evidence="8">
    <location>
        <begin position="152"/>
        <end position="170"/>
    </location>
</feature>
<feature type="transmembrane region" description="Helical" evidence="8">
    <location>
        <begin position="310"/>
        <end position="326"/>
    </location>
</feature>
<evidence type="ECO:0000256" key="5">
    <source>
        <dbReference type="ARBA" id="ARBA00022989"/>
    </source>
</evidence>
<dbReference type="Pfam" id="PF08627">
    <property type="entry name" value="CRT-like"/>
    <property type="match status" value="1"/>
</dbReference>
<comment type="caution">
    <text evidence="9">The sequence shown here is derived from an EMBL/GenBank/DDBJ whole genome shotgun (WGS) entry which is preliminary data.</text>
</comment>
<feature type="region of interest" description="Disordered" evidence="7">
    <location>
        <begin position="441"/>
        <end position="507"/>
    </location>
</feature>
<evidence type="ECO:0000256" key="6">
    <source>
        <dbReference type="ARBA" id="ARBA00023136"/>
    </source>
</evidence>
<proteinExistence type="inferred from homology"/>
<feature type="transmembrane region" description="Helical" evidence="8">
    <location>
        <begin position="115"/>
        <end position="132"/>
    </location>
</feature>
<keyword evidence="10" id="KW-1185">Reference proteome</keyword>
<dbReference type="GO" id="GO:0016020">
    <property type="term" value="C:membrane"/>
    <property type="evidence" value="ECO:0007669"/>
    <property type="project" value="UniProtKB-SubCell"/>
</dbReference>
<dbReference type="EMBL" id="BRXY01000511">
    <property type="protein sequence ID" value="GMH98220.1"/>
    <property type="molecule type" value="Genomic_DNA"/>
</dbReference>
<dbReference type="InterPro" id="IPR037185">
    <property type="entry name" value="EmrE-like"/>
</dbReference>
<evidence type="ECO:0000256" key="2">
    <source>
        <dbReference type="ARBA" id="ARBA00006690"/>
    </source>
</evidence>